<name>A0A7E4V9F0_PANRE</name>
<reference evidence="2" key="2">
    <citation type="submission" date="2020-10" db="UniProtKB">
        <authorList>
            <consortium name="WormBaseParasite"/>
        </authorList>
    </citation>
    <scope>IDENTIFICATION</scope>
</reference>
<dbReference type="AlphaFoldDB" id="A0A7E4V9F0"/>
<evidence type="ECO:0000313" key="2">
    <source>
        <dbReference type="WBParaSite" id="Pan_g18184.t1"/>
    </source>
</evidence>
<proteinExistence type="predicted"/>
<sequence>MPYPISKLAYGLRCRLSDLATPNERYRLQIAAGNESICPPKLQLTTPVQRFDCRCHYDTLETSNYITPDVFRDRQLFSVESYVMLDAVKIRHLTFDTMDHVLLNPKKTVANRLRHKSFLLQTAFHHMLNYCQKN</sequence>
<keyword evidence="1" id="KW-1185">Reference proteome</keyword>
<reference evidence="1" key="1">
    <citation type="journal article" date="2013" name="Genetics">
        <title>The draft genome and transcriptome of Panagrellus redivivus are shaped by the harsh demands of a free-living lifestyle.</title>
        <authorList>
            <person name="Srinivasan J."/>
            <person name="Dillman A.R."/>
            <person name="Macchietto M.G."/>
            <person name="Heikkinen L."/>
            <person name="Lakso M."/>
            <person name="Fracchia K.M."/>
            <person name="Antoshechkin I."/>
            <person name="Mortazavi A."/>
            <person name="Wong G."/>
            <person name="Sternberg P.W."/>
        </authorList>
    </citation>
    <scope>NUCLEOTIDE SEQUENCE [LARGE SCALE GENOMIC DNA]</scope>
    <source>
        <strain evidence="1">MT8872</strain>
    </source>
</reference>
<accession>A0A7E4V9F0</accession>
<dbReference type="WBParaSite" id="Pan_g18184.t1">
    <property type="protein sequence ID" value="Pan_g18184.t1"/>
    <property type="gene ID" value="Pan_g18184"/>
</dbReference>
<protein>
    <submittedName>
        <fullName evidence="2">Uncharacterized protein</fullName>
    </submittedName>
</protein>
<evidence type="ECO:0000313" key="1">
    <source>
        <dbReference type="Proteomes" id="UP000492821"/>
    </source>
</evidence>
<organism evidence="1 2">
    <name type="scientific">Panagrellus redivivus</name>
    <name type="common">Microworm</name>
    <dbReference type="NCBI Taxonomy" id="6233"/>
    <lineage>
        <taxon>Eukaryota</taxon>
        <taxon>Metazoa</taxon>
        <taxon>Ecdysozoa</taxon>
        <taxon>Nematoda</taxon>
        <taxon>Chromadorea</taxon>
        <taxon>Rhabditida</taxon>
        <taxon>Tylenchina</taxon>
        <taxon>Panagrolaimomorpha</taxon>
        <taxon>Panagrolaimoidea</taxon>
        <taxon>Panagrolaimidae</taxon>
        <taxon>Panagrellus</taxon>
    </lineage>
</organism>
<dbReference type="Proteomes" id="UP000492821">
    <property type="component" value="Unassembled WGS sequence"/>
</dbReference>